<accession>A0A409WSM8</accession>
<keyword evidence="2" id="KW-1185">Reference proteome</keyword>
<proteinExistence type="predicted"/>
<reference evidence="1 2" key="1">
    <citation type="journal article" date="2018" name="Evol. Lett.">
        <title>Horizontal gene cluster transfer increased hallucinogenic mushroom diversity.</title>
        <authorList>
            <person name="Reynolds H.T."/>
            <person name="Vijayakumar V."/>
            <person name="Gluck-Thaler E."/>
            <person name="Korotkin H.B."/>
            <person name="Matheny P.B."/>
            <person name="Slot J.C."/>
        </authorList>
    </citation>
    <scope>NUCLEOTIDE SEQUENCE [LARGE SCALE GENOMIC DNA]</scope>
    <source>
        <strain evidence="1 2">SRW20</strain>
    </source>
</reference>
<dbReference type="EMBL" id="NHYE01004865">
    <property type="protein sequence ID" value="PPQ81476.1"/>
    <property type="molecule type" value="Genomic_DNA"/>
</dbReference>
<protein>
    <submittedName>
        <fullName evidence="1">Uncharacterized protein</fullName>
    </submittedName>
</protein>
<evidence type="ECO:0000313" key="2">
    <source>
        <dbReference type="Proteomes" id="UP000284706"/>
    </source>
</evidence>
<dbReference type="InParanoid" id="A0A409WSM8"/>
<dbReference type="Proteomes" id="UP000284706">
    <property type="component" value="Unassembled WGS sequence"/>
</dbReference>
<dbReference type="OrthoDB" id="3062438at2759"/>
<dbReference type="AlphaFoldDB" id="A0A409WSM8"/>
<organism evidence="1 2">
    <name type="scientific">Gymnopilus dilepis</name>
    <dbReference type="NCBI Taxonomy" id="231916"/>
    <lineage>
        <taxon>Eukaryota</taxon>
        <taxon>Fungi</taxon>
        <taxon>Dikarya</taxon>
        <taxon>Basidiomycota</taxon>
        <taxon>Agaricomycotina</taxon>
        <taxon>Agaricomycetes</taxon>
        <taxon>Agaricomycetidae</taxon>
        <taxon>Agaricales</taxon>
        <taxon>Agaricineae</taxon>
        <taxon>Hymenogastraceae</taxon>
        <taxon>Gymnopilus</taxon>
    </lineage>
</organism>
<evidence type="ECO:0000313" key="1">
    <source>
        <dbReference type="EMBL" id="PPQ81476.1"/>
    </source>
</evidence>
<sequence length="211" mass="24086">MSSRFTDDAERVVMDGEIPEIGDGRHWFDRIKWDFSAKVPGRVKCVVFAVCGSATTAWMSPISSEDPDVLDMPHLFPNGYTSFRLAEFPIVESQLLRHWRIYVDRMPNAAYPNDVVWKLLKKQWAGNIVLAKYGSTHISQNEWMHDVRPGCLDFAVAILDAWLEEIFLHAPYMQSISEPLDLAQGIVVGDDAGYKERRGISEIEEMEFCES</sequence>
<comment type="caution">
    <text evidence="1">The sequence shown here is derived from an EMBL/GenBank/DDBJ whole genome shotgun (WGS) entry which is preliminary data.</text>
</comment>
<name>A0A409WSM8_9AGAR</name>
<gene>
    <name evidence="1" type="ORF">CVT26_011536</name>
</gene>